<feature type="non-terminal residue" evidence="1">
    <location>
        <position position="1"/>
    </location>
</feature>
<name>A0AA39YZE1_9PEZI</name>
<sequence length="64" mass="7527">LLFSHFPTRPATFSRHHHNLPPYDRPTINAYPNDRARQFSFFLQVPDACDSKPQGTEPRYRSAR</sequence>
<reference evidence="1" key="1">
    <citation type="submission" date="2023-06" db="EMBL/GenBank/DDBJ databases">
        <title>Genome-scale phylogeny and comparative genomics of the fungal order Sordariales.</title>
        <authorList>
            <consortium name="Lawrence Berkeley National Laboratory"/>
            <person name="Hensen N."/>
            <person name="Bonometti L."/>
            <person name="Westerberg I."/>
            <person name="Brannstrom I.O."/>
            <person name="Guillou S."/>
            <person name="Cros-Aarteil S."/>
            <person name="Calhoun S."/>
            <person name="Haridas S."/>
            <person name="Kuo A."/>
            <person name="Mondo S."/>
            <person name="Pangilinan J."/>
            <person name="Riley R."/>
            <person name="Labutti K."/>
            <person name="Andreopoulos B."/>
            <person name="Lipzen A."/>
            <person name="Chen C."/>
            <person name="Yanf M."/>
            <person name="Daum C."/>
            <person name="Ng V."/>
            <person name="Clum A."/>
            <person name="Steindorff A."/>
            <person name="Ohm R."/>
            <person name="Martin F."/>
            <person name="Silar P."/>
            <person name="Natvig D."/>
            <person name="Lalanne C."/>
            <person name="Gautier V."/>
            <person name="Ament-Velasquez S.L."/>
            <person name="Kruys A."/>
            <person name="Hutchinson M.I."/>
            <person name="Powell A.J."/>
            <person name="Barry K."/>
            <person name="Miller A.N."/>
            <person name="Grigoriev I.V."/>
            <person name="Debuchy R."/>
            <person name="Gladieux P."/>
            <person name="Thoren M.H."/>
            <person name="Johannesson H."/>
        </authorList>
    </citation>
    <scope>NUCLEOTIDE SEQUENCE</scope>
    <source>
        <strain evidence="1">CBS 307.81</strain>
    </source>
</reference>
<organism evidence="1 2">
    <name type="scientific">Cercophora samala</name>
    <dbReference type="NCBI Taxonomy" id="330535"/>
    <lineage>
        <taxon>Eukaryota</taxon>
        <taxon>Fungi</taxon>
        <taxon>Dikarya</taxon>
        <taxon>Ascomycota</taxon>
        <taxon>Pezizomycotina</taxon>
        <taxon>Sordariomycetes</taxon>
        <taxon>Sordariomycetidae</taxon>
        <taxon>Sordariales</taxon>
        <taxon>Lasiosphaeriaceae</taxon>
        <taxon>Cercophora</taxon>
    </lineage>
</organism>
<evidence type="ECO:0000313" key="2">
    <source>
        <dbReference type="Proteomes" id="UP001174997"/>
    </source>
</evidence>
<dbReference type="AlphaFoldDB" id="A0AA39YZE1"/>
<proteinExistence type="predicted"/>
<dbReference type="EMBL" id="JAULSY010000164">
    <property type="protein sequence ID" value="KAK0660495.1"/>
    <property type="molecule type" value="Genomic_DNA"/>
</dbReference>
<keyword evidence="2" id="KW-1185">Reference proteome</keyword>
<comment type="caution">
    <text evidence="1">The sequence shown here is derived from an EMBL/GenBank/DDBJ whole genome shotgun (WGS) entry which is preliminary data.</text>
</comment>
<protein>
    <submittedName>
        <fullName evidence="1">Uncharacterized protein</fullName>
    </submittedName>
</protein>
<gene>
    <name evidence="1" type="ORF">QBC41DRAFT_40897</name>
</gene>
<accession>A0AA39YZE1</accession>
<dbReference type="Proteomes" id="UP001174997">
    <property type="component" value="Unassembled WGS sequence"/>
</dbReference>
<evidence type="ECO:0000313" key="1">
    <source>
        <dbReference type="EMBL" id="KAK0660495.1"/>
    </source>
</evidence>